<feature type="coiled-coil region" evidence="3">
    <location>
        <begin position="358"/>
        <end position="385"/>
    </location>
</feature>
<dbReference type="GeneID" id="85318675"/>
<feature type="compositionally biased region" description="Basic and acidic residues" evidence="4">
    <location>
        <begin position="165"/>
        <end position="189"/>
    </location>
</feature>
<name>A0AA39ZU89_9PEZI</name>
<protein>
    <recommendedName>
        <fullName evidence="7">SPT2 chromatin protein</fullName>
    </recommendedName>
</protein>
<keyword evidence="2 3" id="KW-0175">Coiled coil</keyword>
<feature type="compositionally biased region" description="Low complexity" evidence="4">
    <location>
        <begin position="18"/>
        <end position="29"/>
    </location>
</feature>
<comment type="similarity">
    <text evidence="1">Belongs to the SPT2 family.</text>
</comment>
<evidence type="ECO:0000256" key="2">
    <source>
        <dbReference type="ARBA" id="ARBA00023054"/>
    </source>
</evidence>
<evidence type="ECO:0008006" key="7">
    <source>
        <dbReference type="Google" id="ProtNLM"/>
    </source>
</evidence>
<dbReference type="InterPro" id="IPR013256">
    <property type="entry name" value="Chromatin_SPT2"/>
</dbReference>
<feature type="compositionally biased region" description="Basic and acidic residues" evidence="4">
    <location>
        <begin position="126"/>
        <end position="154"/>
    </location>
</feature>
<feature type="compositionally biased region" description="Polar residues" evidence="4">
    <location>
        <begin position="105"/>
        <end position="114"/>
    </location>
</feature>
<dbReference type="SMART" id="SM00784">
    <property type="entry name" value="SPT2"/>
    <property type="match status" value="1"/>
</dbReference>
<feature type="compositionally biased region" description="Polar residues" evidence="4">
    <location>
        <begin position="48"/>
        <end position="82"/>
    </location>
</feature>
<accession>A0AA39ZU89</accession>
<evidence type="ECO:0000256" key="4">
    <source>
        <dbReference type="SAM" id="MobiDB-lite"/>
    </source>
</evidence>
<dbReference type="RefSeq" id="XP_060290488.1">
    <property type="nucleotide sequence ID" value="XM_060435405.1"/>
</dbReference>
<dbReference type="Pfam" id="PF08243">
    <property type="entry name" value="SPT2"/>
    <property type="match status" value="1"/>
</dbReference>
<evidence type="ECO:0000256" key="1">
    <source>
        <dbReference type="ARBA" id="ARBA00006461"/>
    </source>
</evidence>
<gene>
    <name evidence="5" type="ORF">B0T26DRAFT_507872</name>
</gene>
<dbReference type="AlphaFoldDB" id="A0AA39ZU89"/>
<evidence type="ECO:0000256" key="3">
    <source>
        <dbReference type="SAM" id="Coils"/>
    </source>
</evidence>
<proteinExistence type="inferred from homology"/>
<feature type="compositionally biased region" description="Acidic residues" evidence="4">
    <location>
        <begin position="307"/>
        <end position="323"/>
    </location>
</feature>
<organism evidence="5 6">
    <name type="scientific">Lasiosphaeria miniovina</name>
    <dbReference type="NCBI Taxonomy" id="1954250"/>
    <lineage>
        <taxon>Eukaryota</taxon>
        <taxon>Fungi</taxon>
        <taxon>Dikarya</taxon>
        <taxon>Ascomycota</taxon>
        <taxon>Pezizomycotina</taxon>
        <taxon>Sordariomycetes</taxon>
        <taxon>Sordariomycetidae</taxon>
        <taxon>Sordariales</taxon>
        <taxon>Lasiosphaeriaceae</taxon>
        <taxon>Lasiosphaeria</taxon>
    </lineage>
</organism>
<feature type="region of interest" description="Disordered" evidence="4">
    <location>
        <begin position="1"/>
        <end position="350"/>
    </location>
</feature>
<sequence length="392" mass="42376">MPIGDLLASITGEKPSVAPAIIPRPTIAIPKRKAEDDLGRTPAKTPRTESVAQDPSRQNGSSQRLSRPTAKPTGSTDKSPSVQRPAAKPQTSALAKAVSAPARASGNSSSTTARQPLPSRPIVKRPTNDDSEPKPEPKKRSFQEVMKRARENAAARESFGKIQHKTLERGLSMRERKEMKAGTTRREGPPSRQGTPARQPVGKNSAAAPLRRDGANIPSQRNGAVPRTARAVSTPSASRKTPPATEEKKVKKAALATTGYTGTARGAARSRPGASSLLASSKTTAASRNAKPPRYGGALSGSRRNDEYDDELDDFIEYDDEEDIPARGGYDSLDEDESDMEAGLGDIDEEERRAEYFARREDQEQEALERRLKQEKERKRLAALAASRNGGR</sequence>
<evidence type="ECO:0000313" key="6">
    <source>
        <dbReference type="Proteomes" id="UP001172101"/>
    </source>
</evidence>
<evidence type="ECO:0000313" key="5">
    <source>
        <dbReference type="EMBL" id="KAK0703629.1"/>
    </source>
</evidence>
<keyword evidence="6" id="KW-1185">Reference proteome</keyword>
<dbReference type="EMBL" id="JAUIRO010000008">
    <property type="protein sequence ID" value="KAK0703629.1"/>
    <property type="molecule type" value="Genomic_DNA"/>
</dbReference>
<reference evidence="5" key="1">
    <citation type="submission" date="2023-06" db="EMBL/GenBank/DDBJ databases">
        <title>Genome-scale phylogeny and comparative genomics of the fungal order Sordariales.</title>
        <authorList>
            <consortium name="Lawrence Berkeley National Laboratory"/>
            <person name="Hensen N."/>
            <person name="Bonometti L."/>
            <person name="Westerberg I."/>
            <person name="Brannstrom I.O."/>
            <person name="Guillou S."/>
            <person name="Cros-Aarteil S."/>
            <person name="Calhoun S."/>
            <person name="Haridas S."/>
            <person name="Kuo A."/>
            <person name="Mondo S."/>
            <person name="Pangilinan J."/>
            <person name="Riley R."/>
            <person name="LaButti K."/>
            <person name="Andreopoulos B."/>
            <person name="Lipzen A."/>
            <person name="Chen C."/>
            <person name="Yanf M."/>
            <person name="Daum C."/>
            <person name="Ng V."/>
            <person name="Clum A."/>
            <person name="Steindorff A."/>
            <person name="Ohm R."/>
            <person name="Martin F."/>
            <person name="Silar P."/>
            <person name="Natvig D."/>
            <person name="Lalanne C."/>
            <person name="Gautier V."/>
            <person name="Ament-velasquez S.L."/>
            <person name="Kruys A."/>
            <person name="Hutchinson M.I."/>
            <person name="Powell A.J."/>
            <person name="Barry K."/>
            <person name="Miller A.N."/>
            <person name="Grigoriev I.V."/>
            <person name="Debuchy R."/>
            <person name="Gladieux P."/>
            <person name="Thoren M.H."/>
            <person name="Johannesson H."/>
        </authorList>
    </citation>
    <scope>NUCLEOTIDE SEQUENCE</scope>
    <source>
        <strain evidence="5">SMH2392-1A</strain>
    </source>
</reference>
<comment type="caution">
    <text evidence="5">The sequence shown here is derived from an EMBL/GenBank/DDBJ whole genome shotgun (WGS) entry which is preliminary data.</text>
</comment>
<feature type="compositionally biased region" description="Low complexity" evidence="4">
    <location>
        <begin position="253"/>
        <end position="287"/>
    </location>
</feature>
<dbReference type="Proteomes" id="UP001172101">
    <property type="component" value="Unassembled WGS sequence"/>
</dbReference>